<protein>
    <submittedName>
        <fullName evidence="1">Uncharacterized protein</fullName>
    </submittedName>
</protein>
<dbReference type="AlphaFoldDB" id="A0A5B7H571"/>
<reference evidence="1 2" key="1">
    <citation type="submission" date="2019-05" db="EMBL/GenBank/DDBJ databases">
        <title>Another draft genome of Portunus trituberculatus and its Hox gene families provides insights of decapod evolution.</title>
        <authorList>
            <person name="Jeong J.-H."/>
            <person name="Song I."/>
            <person name="Kim S."/>
            <person name="Choi T."/>
            <person name="Kim D."/>
            <person name="Ryu S."/>
            <person name="Kim W."/>
        </authorList>
    </citation>
    <scope>NUCLEOTIDE SEQUENCE [LARGE SCALE GENOMIC DNA]</scope>
    <source>
        <tissue evidence="1">Muscle</tissue>
    </source>
</reference>
<proteinExistence type="predicted"/>
<gene>
    <name evidence="1" type="ORF">E2C01_060419</name>
</gene>
<evidence type="ECO:0000313" key="1">
    <source>
        <dbReference type="EMBL" id="MPC66272.1"/>
    </source>
</evidence>
<evidence type="ECO:0000313" key="2">
    <source>
        <dbReference type="Proteomes" id="UP000324222"/>
    </source>
</evidence>
<accession>A0A5B7H571</accession>
<keyword evidence="2" id="KW-1185">Reference proteome</keyword>
<name>A0A5B7H571_PORTR</name>
<comment type="caution">
    <text evidence="1">The sequence shown here is derived from an EMBL/GenBank/DDBJ whole genome shotgun (WGS) entry which is preliminary data.</text>
</comment>
<sequence>MDGRMDYGLGAATIGEKASFPQVPKNIMGRGQARWFEGLRHRYLYRDTGRCSGVVSPSG</sequence>
<organism evidence="1 2">
    <name type="scientific">Portunus trituberculatus</name>
    <name type="common">Swimming crab</name>
    <name type="synonym">Neptunus trituberculatus</name>
    <dbReference type="NCBI Taxonomy" id="210409"/>
    <lineage>
        <taxon>Eukaryota</taxon>
        <taxon>Metazoa</taxon>
        <taxon>Ecdysozoa</taxon>
        <taxon>Arthropoda</taxon>
        <taxon>Crustacea</taxon>
        <taxon>Multicrustacea</taxon>
        <taxon>Malacostraca</taxon>
        <taxon>Eumalacostraca</taxon>
        <taxon>Eucarida</taxon>
        <taxon>Decapoda</taxon>
        <taxon>Pleocyemata</taxon>
        <taxon>Brachyura</taxon>
        <taxon>Eubrachyura</taxon>
        <taxon>Portunoidea</taxon>
        <taxon>Portunidae</taxon>
        <taxon>Portuninae</taxon>
        <taxon>Portunus</taxon>
    </lineage>
</organism>
<dbReference type="Proteomes" id="UP000324222">
    <property type="component" value="Unassembled WGS sequence"/>
</dbReference>
<dbReference type="EMBL" id="VSRR010024549">
    <property type="protein sequence ID" value="MPC66272.1"/>
    <property type="molecule type" value="Genomic_DNA"/>
</dbReference>